<dbReference type="InterPro" id="IPR018764">
    <property type="entry name" value="RskA_C"/>
</dbReference>
<comment type="caution">
    <text evidence="2">The sequence shown here is derived from an EMBL/GenBank/DDBJ whole genome shotgun (WGS) entry which is preliminary data.</text>
</comment>
<dbReference type="RefSeq" id="WP_341426451.1">
    <property type="nucleotide sequence ID" value="NZ_JBBUTG010000008.1"/>
</dbReference>
<gene>
    <name evidence="2" type="ORF">AACH06_14525</name>
</gene>
<evidence type="ECO:0000313" key="3">
    <source>
        <dbReference type="Proteomes" id="UP001371218"/>
    </source>
</evidence>
<keyword evidence="3" id="KW-1185">Reference proteome</keyword>
<protein>
    <submittedName>
        <fullName evidence="2">Anti-sigma factor</fullName>
    </submittedName>
</protein>
<feature type="domain" description="Anti-sigma K factor RskA C-terminal" evidence="1">
    <location>
        <begin position="122"/>
        <end position="262"/>
    </location>
</feature>
<dbReference type="PANTHER" id="PTHR37461">
    <property type="entry name" value="ANTI-SIGMA-K FACTOR RSKA"/>
    <property type="match status" value="1"/>
</dbReference>
<sequence length="273" mass="27910">MNYLHPPRLEALARDYAVGTLRGRARRRFERVLADSAVARQAVGAWQDRLGRLAEVVPPAKPGAAVWDGIETRLFGGAARPAVVQPPAAPDRAAPRGRRGRPIAAGAGGIGSLGGRWLGAGLAAGLLAGSLLTVAALRWQPPWAARAGLEAAGPGLPASYVGILSDAEGGAMLLASSRRHGQVLTIKWLKPGFQVPDGQVAHLWALPRGGGAPVAVGALPGGPGAGTLALPQPSEALFSQVERLAVSLEPASAEVPTAPSAPFLAEGPCAKLW</sequence>
<reference evidence="2 3" key="1">
    <citation type="submission" date="2024-04" db="EMBL/GenBank/DDBJ databases">
        <title>Novel species of the genus Ideonella isolated from streams.</title>
        <authorList>
            <person name="Lu H."/>
        </authorList>
    </citation>
    <scope>NUCLEOTIDE SEQUENCE [LARGE SCALE GENOMIC DNA]</scope>
    <source>
        <strain evidence="2 3">DXS29W</strain>
    </source>
</reference>
<dbReference type="InterPro" id="IPR051474">
    <property type="entry name" value="Anti-sigma-K/W_factor"/>
</dbReference>
<organism evidence="2 3">
    <name type="scientific">Ideonella lacteola</name>
    <dbReference type="NCBI Taxonomy" id="2984193"/>
    <lineage>
        <taxon>Bacteria</taxon>
        <taxon>Pseudomonadati</taxon>
        <taxon>Pseudomonadota</taxon>
        <taxon>Betaproteobacteria</taxon>
        <taxon>Burkholderiales</taxon>
        <taxon>Sphaerotilaceae</taxon>
        <taxon>Ideonella</taxon>
    </lineage>
</organism>
<evidence type="ECO:0000259" key="1">
    <source>
        <dbReference type="Pfam" id="PF10099"/>
    </source>
</evidence>
<accession>A0ABU9BU78</accession>
<dbReference type="PANTHER" id="PTHR37461:SF1">
    <property type="entry name" value="ANTI-SIGMA-K FACTOR RSKA"/>
    <property type="match status" value="1"/>
</dbReference>
<dbReference type="Pfam" id="PF10099">
    <property type="entry name" value="RskA_C"/>
    <property type="match status" value="1"/>
</dbReference>
<dbReference type="EMBL" id="JBBUTG010000008">
    <property type="protein sequence ID" value="MEK8032038.1"/>
    <property type="molecule type" value="Genomic_DNA"/>
</dbReference>
<proteinExistence type="predicted"/>
<evidence type="ECO:0000313" key="2">
    <source>
        <dbReference type="EMBL" id="MEK8032038.1"/>
    </source>
</evidence>
<name>A0ABU9BU78_9BURK</name>
<dbReference type="Proteomes" id="UP001371218">
    <property type="component" value="Unassembled WGS sequence"/>
</dbReference>